<feature type="domain" description="Plastocyanin-like" evidence="12">
    <location>
        <begin position="195"/>
        <end position="335"/>
    </location>
</feature>
<gene>
    <name evidence="15" type="ORF">R3P38DRAFT_326588</name>
</gene>
<evidence type="ECO:0000256" key="6">
    <source>
        <dbReference type="ARBA" id="ARBA00022525"/>
    </source>
</evidence>
<accession>A0AAW0CV14</accession>
<dbReference type="Proteomes" id="UP001362999">
    <property type="component" value="Unassembled WGS sequence"/>
</dbReference>
<feature type="domain" description="Plastocyanin-like" evidence="14">
    <location>
        <begin position="64"/>
        <end position="183"/>
    </location>
</feature>
<dbReference type="GO" id="GO:0005576">
    <property type="term" value="C:extracellular region"/>
    <property type="evidence" value="ECO:0007669"/>
    <property type="project" value="UniProtKB-SubCell"/>
</dbReference>
<evidence type="ECO:0000313" key="16">
    <source>
        <dbReference type="Proteomes" id="UP001362999"/>
    </source>
</evidence>
<keyword evidence="8" id="KW-0560">Oxidoreductase</keyword>
<evidence type="ECO:0000256" key="7">
    <source>
        <dbReference type="ARBA" id="ARBA00022723"/>
    </source>
</evidence>
<dbReference type="PROSITE" id="PS00080">
    <property type="entry name" value="MULTICOPPER_OXIDASE2"/>
    <property type="match status" value="1"/>
</dbReference>
<evidence type="ECO:0000256" key="8">
    <source>
        <dbReference type="ARBA" id="ARBA00023002"/>
    </source>
</evidence>
<evidence type="ECO:0000256" key="2">
    <source>
        <dbReference type="ARBA" id="ARBA00001935"/>
    </source>
</evidence>
<keyword evidence="16" id="KW-1185">Reference proteome</keyword>
<dbReference type="GO" id="GO:0052716">
    <property type="term" value="F:hydroquinone:oxygen oxidoreductase activity"/>
    <property type="evidence" value="ECO:0007669"/>
    <property type="project" value="UniProtKB-EC"/>
</dbReference>
<name>A0AAW0CV14_9AGAR</name>
<dbReference type="AlphaFoldDB" id="A0AAW0CV14"/>
<evidence type="ECO:0000313" key="15">
    <source>
        <dbReference type="EMBL" id="KAK7042848.1"/>
    </source>
</evidence>
<sequence>MLRRRHLHSLPIPDFGSFATAIKPHRLTTEIAQASQMLYVSLFSLSLLPLSFAAIGPTTDLTLTNVHVAPDGFSRSAVTANGVVPGPVITGKKGDEYNINVINSLTDKTMLLSSSIHWHGLFQRKSSWADGASFVTQCPIAANDSFLYTFSSADQAGTYWYHSHLSTQYCDGLRGAMVIYDPADPNRSLYDVDDETTVITLADWYHEPAHDLGPIPTLISTLINGLGRYAGGPTSQLAVITVKSGTRYRFRLVSLSCDPNFIFTIDSHKFTVIEVDGVNVKPLAVDSIQIYAGQRYSFVLNADQTPGNYWIRTVANSGTAGFDNGINSAILRYSGQSNTDPTTKQATSAVPLVETNLHPLTATPVPGTPKVGGADVSLNLAITLDRSTTKFEINGVEFVPPTVPVLLQILSGARTAAELLPKGSVYSLPANAVVDIIIPGGTAGAPHPFHLHGHNFWVVRSAGSSTYNWNDPIVRDVVNTGGSRTDNTTIRFVTDNAGPWFLHCHMDFHLDAGMAIVLAEDTDTVGKSTHPSAWNTLCPTYDALTPDQLGGQ</sequence>
<dbReference type="PROSITE" id="PS00079">
    <property type="entry name" value="MULTICOPPER_OXIDASE1"/>
    <property type="match status" value="2"/>
</dbReference>
<keyword evidence="11" id="KW-0325">Glycoprotein</keyword>
<comment type="catalytic activity">
    <reaction evidence="1">
        <text>4 hydroquinone + O2 = 4 benzosemiquinone + 2 H2O</text>
        <dbReference type="Rhea" id="RHEA:11276"/>
        <dbReference type="ChEBI" id="CHEBI:15377"/>
        <dbReference type="ChEBI" id="CHEBI:15379"/>
        <dbReference type="ChEBI" id="CHEBI:17594"/>
        <dbReference type="ChEBI" id="CHEBI:17977"/>
        <dbReference type="EC" id="1.10.3.2"/>
    </reaction>
</comment>
<dbReference type="InterPro" id="IPR001117">
    <property type="entry name" value="Cu-oxidase_2nd"/>
</dbReference>
<comment type="subcellular location">
    <subcellularLocation>
        <location evidence="3">Secreted</location>
    </subcellularLocation>
</comment>
<evidence type="ECO:0000259" key="14">
    <source>
        <dbReference type="Pfam" id="PF07732"/>
    </source>
</evidence>
<keyword evidence="7" id="KW-0479">Metal-binding</keyword>
<dbReference type="Pfam" id="PF07731">
    <property type="entry name" value="Cu-oxidase_2"/>
    <property type="match status" value="1"/>
</dbReference>
<comment type="similarity">
    <text evidence="4">Belongs to the multicopper oxidase family.</text>
</comment>
<dbReference type="Gene3D" id="2.60.40.420">
    <property type="entry name" value="Cupredoxins - blue copper proteins"/>
    <property type="match status" value="3"/>
</dbReference>
<comment type="caution">
    <text evidence="15">The sequence shown here is derived from an EMBL/GenBank/DDBJ whole genome shotgun (WGS) entry which is preliminary data.</text>
</comment>
<evidence type="ECO:0000256" key="9">
    <source>
        <dbReference type="ARBA" id="ARBA00023008"/>
    </source>
</evidence>
<evidence type="ECO:0000256" key="11">
    <source>
        <dbReference type="ARBA" id="ARBA00023180"/>
    </source>
</evidence>
<dbReference type="FunFam" id="2.60.40.420:FF:000045">
    <property type="entry name" value="Laccase 2"/>
    <property type="match status" value="1"/>
</dbReference>
<evidence type="ECO:0000259" key="12">
    <source>
        <dbReference type="Pfam" id="PF00394"/>
    </source>
</evidence>
<evidence type="ECO:0000256" key="4">
    <source>
        <dbReference type="ARBA" id="ARBA00010609"/>
    </source>
</evidence>
<dbReference type="InterPro" id="IPR011706">
    <property type="entry name" value="Cu-oxidase_C"/>
</dbReference>
<dbReference type="PANTHER" id="PTHR11709">
    <property type="entry name" value="MULTI-COPPER OXIDASE"/>
    <property type="match status" value="1"/>
</dbReference>
<dbReference type="EMBL" id="JAWWNJ010000013">
    <property type="protein sequence ID" value="KAK7042848.1"/>
    <property type="molecule type" value="Genomic_DNA"/>
</dbReference>
<comment type="cofactor">
    <cofactor evidence="2">
        <name>Cu cation</name>
        <dbReference type="ChEBI" id="CHEBI:23378"/>
    </cofactor>
</comment>
<dbReference type="InterPro" id="IPR011707">
    <property type="entry name" value="Cu-oxidase-like_N"/>
</dbReference>
<dbReference type="Pfam" id="PF00394">
    <property type="entry name" value="Cu-oxidase"/>
    <property type="match status" value="1"/>
</dbReference>
<feature type="domain" description="Plastocyanin-like" evidence="13">
    <location>
        <begin position="399"/>
        <end position="522"/>
    </location>
</feature>
<keyword evidence="9" id="KW-0186">Copper</keyword>
<evidence type="ECO:0000256" key="3">
    <source>
        <dbReference type="ARBA" id="ARBA00004613"/>
    </source>
</evidence>
<protein>
    <recommendedName>
        <fullName evidence="5">laccase</fullName>
        <ecNumber evidence="5">1.10.3.2</ecNumber>
    </recommendedName>
</protein>
<evidence type="ECO:0000256" key="1">
    <source>
        <dbReference type="ARBA" id="ARBA00000349"/>
    </source>
</evidence>
<dbReference type="InterPro" id="IPR045087">
    <property type="entry name" value="Cu-oxidase_fam"/>
</dbReference>
<keyword evidence="10" id="KW-1015">Disulfide bond</keyword>
<dbReference type="InterPro" id="IPR002355">
    <property type="entry name" value="Cu_oxidase_Cu_BS"/>
</dbReference>
<dbReference type="EC" id="1.10.3.2" evidence="5"/>
<dbReference type="InterPro" id="IPR033138">
    <property type="entry name" value="Cu_oxidase_CS"/>
</dbReference>
<evidence type="ECO:0000259" key="13">
    <source>
        <dbReference type="Pfam" id="PF07731"/>
    </source>
</evidence>
<keyword evidence="6" id="KW-0964">Secreted</keyword>
<dbReference type="InterPro" id="IPR008972">
    <property type="entry name" value="Cupredoxin"/>
</dbReference>
<dbReference type="CDD" id="cd13903">
    <property type="entry name" value="CuRO_3_Tv-LCC_like"/>
    <property type="match status" value="1"/>
</dbReference>
<evidence type="ECO:0000256" key="10">
    <source>
        <dbReference type="ARBA" id="ARBA00023157"/>
    </source>
</evidence>
<organism evidence="15 16">
    <name type="scientific">Favolaschia claudopus</name>
    <dbReference type="NCBI Taxonomy" id="2862362"/>
    <lineage>
        <taxon>Eukaryota</taxon>
        <taxon>Fungi</taxon>
        <taxon>Dikarya</taxon>
        <taxon>Basidiomycota</taxon>
        <taxon>Agaricomycotina</taxon>
        <taxon>Agaricomycetes</taxon>
        <taxon>Agaricomycetidae</taxon>
        <taxon>Agaricales</taxon>
        <taxon>Marasmiineae</taxon>
        <taxon>Mycenaceae</taxon>
        <taxon>Favolaschia</taxon>
    </lineage>
</organism>
<reference evidence="15 16" key="1">
    <citation type="journal article" date="2024" name="J Genomics">
        <title>Draft genome sequencing and assembly of Favolaschia claudopus CIRM-BRFM 2984 isolated from oak limbs.</title>
        <authorList>
            <person name="Navarro D."/>
            <person name="Drula E."/>
            <person name="Chaduli D."/>
            <person name="Cazenave R."/>
            <person name="Ahrendt S."/>
            <person name="Wang J."/>
            <person name="Lipzen A."/>
            <person name="Daum C."/>
            <person name="Barry K."/>
            <person name="Grigoriev I.V."/>
            <person name="Favel A."/>
            <person name="Rosso M.N."/>
            <person name="Martin F."/>
        </authorList>
    </citation>
    <scope>NUCLEOTIDE SEQUENCE [LARGE SCALE GENOMIC DNA]</scope>
    <source>
        <strain evidence="15 16">CIRM-BRFM 2984</strain>
    </source>
</reference>
<dbReference type="Pfam" id="PF07732">
    <property type="entry name" value="Cu-oxidase_3"/>
    <property type="match status" value="1"/>
</dbReference>
<dbReference type="GO" id="GO:0005507">
    <property type="term" value="F:copper ion binding"/>
    <property type="evidence" value="ECO:0007669"/>
    <property type="project" value="InterPro"/>
</dbReference>
<evidence type="ECO:0000256" key="5">
    <source>
        <dbReference type="ARBA" id="ARBA00012297"/>
    </source>
</evidence>
<dbReference type="CDD" id="cd13856">
    <property type="entry name" value="CuRO_1_Tv-LCC_like"/>
    <property type="match status" value="1"/>
</dbReference>
<dbReference type="SUPFAM" id="SSF49503">
    <property type="entry name" value="Cupredoxins"/>
    <property type="match status" value="3"/>
</dbReference>
<proteinExistence type="inferred from homology"/>
<dbReference type="PANTHER" id="PTHR11709:SF394">
    <property type="entry name" value="FI03373P-RELATED"/>
    <property type="match status" value="1"/>
</dbReference>